<evidence type="ECO:0000256" key="2">
    <source>
        <dbReference type="SAM" id="Phobius"/>
    </source>
</evidence>
<gene>
    <name evidence="4" type="ORF">CUT44_16265</name>
</gene>
<keyword evidence="2" id="KW-0472">Membrane</keyword>
<evidence type="ECO:0000313" key="5">
    <source>
        <dbReference type="Proteomes" id="UP000230407"/>
    </source>
</evidence>
<keyword evidence="2" id="KW-0812">Transmembrane</keyword>
<evidence type="ECO:0000256" key="1">
    <source>
        <dbReference type="SAM" id="MobiDB-lite"/>
    </source>
</evidence>
<evidence type="ECO:0000313" key="4">
    <source>
        <dbReference type="EMBL" id="PJE96603.1"/>
    </source>
</evidence>
<feature type="transmembrane region" description="Helical" evidence="2">
    <location>
        <begin position="90"/>
        <end position="109"/>
    </location>
</feature>
<evidence type="ECO:0000259" key="3">
    <source>
        <dbReference type="Pfam" id="PF20177"/>
    </source>
</evidence>
<dbReference type="Proteomes" id="UP000230407">
    <property type="component" value="Unassembled WGS sequence"/>
</dbReference>
<dbReference type="Pfam" id="PF20177">
    <property type="entry name" value="DUF6542"/>
    <property type="match status" value="1"/>
</dbReference>
<dbReference type="EMBL" id="PGGW01000057">
    <property type="protein sequence ID" value="PJE96603.1"/>
    <property type="molecule type" value="Genomic_DNA"/>
</dbReference>
<dbReference type="AlphaFoldDB" id="A0A2M8LXB7"/>
<feature type="transmembrane region" description="Helical" evidence="2">
    <location>
        <begin position="115"/>
        <end position="146"/>
    </location>
</feature>
<name>A0A2M8LXB7_9ACTN</name>
<protein>
    <recommendedName>
        <fullName evidence="3">DUF6542 domain-containing protein</fullName>
    </recommendedName>
</protein>
<sequence length="186" mass="18919">MEQHSAHAPRDRRRHRADRSASSGAPRPPRPPRPSGARLTGLGCGLLAVGAMTAAGGLDALLLGGDPAVYGICFVLVSAVCALWVRPAELLAAPVAAPIAFTAGALFLGDEADGAAGLLVELVTVLAVNAGWVYGGTLTAVAVVLVRHRGAARRRAAPADRDGRADREGPDRKDADRAAARSGPAG</sequence>
<dbReference type="RefSeq" id="WP_100202587.1">
    <property type="nucleotide sequence ID" value="NZ_PGGW01000057.1"/>
</dbReference>
<proteinExistence type="predicted"/>
<feature type="region of interest" description="Disordered" evidence="1">
    <location>
        <begin position="155"/>
        <end position="186"/>
    </location>
</feature>
<accession>A0A2M8LXB7</accession>
<feature type="compositionally biased region" description="Basic and acidic residues" evidence="1">
    <location>
        <begin position="157"/>
        <end position="179"/>
    </location>
</feature>
<keyword evidence="2" id="KW-1133">Transmembrane helix</keyword>
<keyword evidence="5" id="KW-1185">Reference proteome</keyword>
<feature type="transmembrane region" description="Helical" evidence="2">
    <location>
        <begin position="68"/>
        <end position="85"/>
    </location>
</feature>
<dbReference type="InterPro" id="IPR046672">
    <property type="entry name" value="DUF6542"/>
</dbReference>
<feature type="domain" description="DUF6542" evidence="3">
    <location>
        <begin position="38"/>
        <end position="148"/>
    </location>
</feature>
<comment type="caution">
    <text evidence="4">The sequence shown here is derived from an EMBL/GenBank/DDBJ whole genome shotgun (WGS) entry which is preliminary data.</text>
</comment>
<feature type="transmembrane region" description="Helical" evidence="2">
    <location>
        <begin position="39"/>
        <end position="62"/>
    </location>
</feature>
<feature type="region of interest" description="Disordered" evidence="1">
    <location>
        <begin position="1"/>
        <end position="36"/>
    </location>
</feature>
<organism evidence="4 5">
    <name type="scientific">Streptomyces carminius</name>
    <dbReference type="NCBI Taxonomy" id="2665496"/>
    <lineage>
        <taxon>Bacteria</taxon>
        <taxon>Bacillati</taxon>
        <taxon>Actinomycetota</taxon>
        <taxon>Actinomycetes</taxon>
        <taxon>Kitasatosporales</taxon>
        <taxon>Streptomycetaceae</taxon>
        <taxon>Streptomyces</taxon>
    </lineage>
</organism>
<reference evidence="4 5" key="1">
    <citation type="submission" date="2017-11" db="EMBL/GenBank/DDBJ databases">
        <title>Streptomyces carmine sp. nov., a novel actinomycete isolated from Sophora alopecuroides in Xinjiang, China.</title>
        <authorList>
            <person name="Wang Y."/>
            <person name="Luo X."/>
            <person name="Wan C."/>
            <person name="Zhang L."/>
        </authorList>
    </citation>
    <scope>NUCLEOTIDE SEQUENCE [LARGE SCALE GENOMIC DNA]</scope>
    <source>
        <strain evidence="4 5">TRM SA0054</strain>
    </source>
</reference>